<feature type="domain" description="CEP170 C-terminal" evidence="2">
    <location>
        <begin position="66"/>
        <end position="153"/>
    </location>
</feature>
<reference evidence="3 4" key="1">
    <citation type="submission" date="2020-02" db="EMBL/GenBank/DDBJ databases">
        <title>A chromosome-scale genome assembly of the black bullhead catfish (Ameiurus melas).</title>
        <authorList>
            <person name="Wen M."/>
            <person name="Zham M."/>
            <person name="Cabau C."/>
            <person name="Klopp C."/>
            <person name="Donnadieu C."/>
            <person name="Roques C."/>
            <person name="Bouchez O."/>
            <person name="Lampietro C."/>
            <person name="Jouanno E."/>
            <person name="Herpin A."/>
            <person name="Louis A."/>
            <person name="Berthelot C."/>
            <person name="Parey E."/>
            <person name="Roest-Crollius H."/>
            <person name="Braasch I."/>
            <person name="Postlethwait J."/>
            <person name="Robinson-Rechavi M."/>
            <person name="Echchiki A."/>
            <person name="Begum T."/>
            <person name="Montfort J."/>
            <person name="Schartl M."/>
            <person name="Bobe J."/>
            <person name="Guiguen Y."/>
        </authorList>
    </citation>
    <scope>NUCLEOTIDE SEQUENCE [LARGE SCALE GENOMIC DNA]</scope>
    <source>
        <strain evidence="3">M_S1</strain>
        <tissue evidence="3">Blood</tissue>
    </source>
</reference>
<dbReference type="InterPro" id="IPR051176">
    <property type="entry name" value="Cent_Immune-Sig_Mod"/>
</dbReference>
<evidence type="ECO:0000313" key="4">
    <source>
        <dbReference type="Proteomes" id="UP000593565"/>
    </source>
</evidence>
<organism evidence="3 4">
    <name type="scientific">Ameiurus melas</name>
    <name type="common">Black bullhead</name>
    <name type="synonym">Silurus melas</name>
    <dbReference type="NCBI Taxonomy" id="219545"/>
    <lineage>
        <taxon>Eukaryota</taxon>
        <taxon>Metazoa</taxon>
        <taxon>Chordata</taxon>
        <taxon>Craniata</taxon>
        <taxon>Vertebrata</taxon>
        <taxon>Euteleostomi</taxon>
        <taxon>Actinopterygii</taxon>
        <taxon>Neopterygii</taxon>
        <taxon>Teleostei</taxon>
        <taxon>Ostariophysi</taxon>
        <taxon>Siluriformes</taxon>
        <taxon>Ictaluridae</taxon>
        <taxon>Ameiurus</taxon>
    </lineage>
</organism>
<dbReference type="PANTHER" id="PTHR15715:SF17">
    <property type="entry name" value="CENTROSOMAL PROTEIN OF 170 KDA"/>
    <property type="match status" value="1"/>
</dbReference>
<dbReference type="Proteomes" id="UP000593565">
    <property type="component" value="Unassembled WGS sequence"/>
</dbReference>
<evidence type="ECO:0000313" key="3">
    <source>
        <dbReference type="EMBL" id="KAF4090171.1"/>
    </source>
</evidence>
<protein>
    <recommendedName>
        <fullName evidence="2">CEP170 C-terminal domain-containing protein</fullName>
    </recommendedName>
</protein>
<comment type="caution">
    <text evidence="3">The sequence shown here is derived from an EMBL/GenBank/DDBJ whole genome shotgun (WGS) entry which is preliminary data.</text>
</comment>
<dbReference type="PANTHER" id="PTHR15715">
    <property type="entry name" value="CENTROSOMAL PROTEIN OF 170 KDA"/>
    <property type="match status" value="1"/>
</dbReference>
<keyword evidence="4" id="KW-1185">Reference proteome</keyword>
<dbReference type="InterPro" id="IPR029300">
    <property type="entry name" value="CEP170_C"/>
</dbReference>
<dbReference type="GO" id="GO:0005814">
    <property type="term" value="C:centriole"/>
    <property type="evidence" value="ECO:0007669"/>
    <property type="project" value="TreeGrafter"/>
</dbReference>
<dbReference type="AlphaFoldDB" id="A0A7J6B7X0"/>
<name>A0A7J6B7X0_AMEME</name>
<comment type="similarity">
    <text evidence="1">Belongs to the CEP170 family.</text>
</comment>
<gene>
    <name evidence="3" type="ORF">AMELA_G00048830</name>
</gene>
<proteinExistence type="inferred from homology"/>
<accession>A0A7J6B7X0</accession>
<sequence length="162" mass="17901">MLERTEAGVASLAAVEAGAKSEELTSIDPAVVDSPLEETMLQLKKLDLELSRQRSQAAAPSAGKIVMLDRLSLSCPKKRQSVDKTAGKIKILFKDRNWDDIESKLSSYTTDIPLLKTTNKEISTILTELKRVEKQIQAIDIMLNQDETLAAFNNLNLVSPMD</sequence>
<evidence type="ECO:0000256" key="1">
    <source>
        <dbReference type="ARBA" id="ARBA00010436"/>
    </source>
</evidence>
<dbReference type="EMBL" id="JAAGNN010000004">
    <property type="protein sequence ID" value="KAF4090171.1"/>
    <property type="molecule type" value="Genomic_DNA"/>
</dbReference>
<dbReference type="Pfam" id="PF15308">
    <property type="entry name" value="CEP170_C"/>
    <property type="match status" value="1"/>
</dbReference>
<evidence type="ECO:0000259" key="2">
    <source>
        <dbReference type="Pfam" id="PF15308"/>
    </source>
</evidence>